<evidence type="ECO:0000256" key="1">
    <source>
        <dbReference type="SAM" id="MobiDB-lite"/>
    </source>
</evidence>
<reference evidence="2 3" key="1">
    <citation type="submission" date="2022-04" db="EMBL/GenBank/DDBJ databases">
        <title>Positive selection, recombination, and allopatry shape intraspecific diversity of widespread and dominant cyanobacteria.</title>
        <authorList>
            <person name="Wei J."/>
            <person name="Shu W."/>
            <person name="Hu C."/>
        </authorList>
    </citation>
    <scope>NUCLEOTIDE SEQUENCE [LARGE SCALE GENOMIC DNA]</scope>
    <source>
        <strain evidence="2 3">AS-A4</strain>
    </source>
</reference>
<gene>
    <name evidence="2" type="ORF">NDI38_27825</name>
</gene>
<proteinExistence type="predicted"/>
<evidence type="ECO:0000313" key="2">
    <source>
        <dbReference type="EMBL" id="MEP1062188.1"/>
    </source>
</evidence>
<dbReference type="RefSeq" id="WP_206756050.1">
    <property type="nucleotide sequence ID" value="NZ_JAMPLM010000056.1"/>
</dbReference>
<accession>A0ABV0KT17</accession>
<dbReference type="Proteomes" id="UP001476950">
    <property type="component" value="Unassembled WGS sequence"/>
</dbReference>
<sequence length="47" mass="5198">MQSSSGEANWLTAQSISGSTETPLKQNQEFPEFLLTGFSDQTQQFLS</sequence>
<feature type="region of interest" description="Disordered" evidence="1">
    <location>
        <begin position="1"/>
        <end position="28"/>
    </location>
</feature>
<organism evidence="2 3">
    <name type="scientific">Stenomitos frigidus AS-A4</name>
    <dbReference type="NCBI Taxonomy" id="2933935"/>
    <lineage>
        <taxon>Bacteria</taxon>
        <taxon>Bacillati</taxon>
        <taxon>Cyanobacteriota</taxon>
        <taxon>Cyanophyceae</taxon>
        <taxon>Leptolyngbyales</taxon>
        <taxon>Leptolyngbyaceae</taxon>
        <taxon>Stenomitos</taxon>
    </lineage>
</organism>
<protein>
    <submittedName>
        <fullName evidence="2">Uncharacterized protein</fullName>
    </submittedName>
</protein>
<evidence type="ECO:0000313" key="3">
    <source>
        <dbReference type="Proteomes" id="UP001476950"/>
    </source>
</evidence>
<name>A0ABV0KT17_9CYAN</name>
<keyword evidence="3" id="KW-1185">Reference proteome</keyword>
<dbReference type="EMBL" id="JAMPLM010000056">
    <property type="protein sequence ID" value="MEP1062188.1"/>
    <property type="molecule type" value="Genomic_DNA"/>
</dbReference>
<comment type="caution">
    <text evidence="2">The sequence shown here is derived from an EMBL/GenBank/DDBJ whole genome shotgun (WGS) entry which is preliminary data.</text>
</comment>